<accession>A0A916X270</accession>
<name>A0A916X270_9HYPH</name>
<evidence type="ECO:0000313" key="3">
    <source>
        <dbReference type="Proteomes" id="UP000605148"/>
    </source>
</evidence>
<comment type="caution">
    <text evidence="2">The sequence shown here is derived from an EMBL/GenBank/DDBJ whole genome shotgun (WGS) entry which is preliminary data.</text>
</comment>
<reference evidence="2" key="2">
    <citation type="submission" date="2020-09" db="EMBL/GenBank/DDBJ databases">
        <authorList>
            <person name="Sun Q."/>
            <person name="Zhou Y."/>
        </authorList>
    </citation>
    <scope>NUCLEOTIDE SEQUENCE</scope>
    <source>
        <strain evidence="2">CGMCC 1.12426</strain>
    </source>
</reference>
<keyword evidence="1" id="KW-0732">Signal</keyword>
<feature type="signal peptide" evidence="1">
    <location>
        <begin position="1"/>
        <end position="20"/>
    </location>
</feature>
<dbReference type="Proteomes" id="UP000605148">
    <property type="component" value="Unassembled WGS sequence"/>
</dbReference>
<keyword evidence="3" id="KW-1185">Reference proteome</keyword>
<organism evidence="2 3">
    <name type="scientific">Roseibium aquae</name>
    <dbReference type="NCBI Taxonomy" id="1323746"/>
    <lineage>
        <taxon>Bacteria</taxon>
        <taxon>Pseudomonadati</taxon>
        <taxon>Pseudomonadota</taxon>
        <taxon>Alphaproteobacteria</taxon>
        <taxon>Hyphomicrobiales</taxon>
        <taxon>Stappiaceae</taxon>
        <taxon>Roseibium</taxon>
    </lineage>
</organism>
<gene>
    <name evidence="2" type="ORF">GCM10011316_22470</name>
</gene>
<feature type="chain" id="PRO_5037641167" evidence="1">
    <location>
        <begin position="21"/>
        <end position="174"/>
    </location>
</feature>
<evidence type="ECO:0000256" key="1">
    <source>
        <dbReference type="SAM" id="SignalP"/>
    </source>
</evidence>
<dbReference type="EMBL" id="BMFA01000006">
    <property type="protein sequence ID" value="GGB49846.1"/>
    <property type="molecule type" value="Genomic_DNA"/>
</dbReference>
<sequence>MIRQVLPIAALVLCPASALATDPTAPVASLMALAETNWSASASGYEDYFSDDRLAALYSTEFAELYRKAAATEDAKEMGSPFNWDVIVNAQDGCPLENLTIEPGSSANGVTQVVARFQAMACFGTQAEFQAYRETRFTVVVEDDQSVVDDIVTDLDGDVLSVKAILRELAQTAN</sequence>
<proteinExistence type="predicted"/>
<protein>
    <submittedName>
        <fullName evidence="2">Uncharacterized protein</fullName>
    </submittedName>
</protein>
<dbReference type="AlphaFoldDB" id="A0A916X270"/>
<evidence type="ECO:0000313" key="2">
    <source>
        <dbReference type="EMBL" id="GGB49846.1"/>
    </source>
</evidence>
<dbReference type="OrthoDB" id="7916410at2"/>
<reference evidence="2" key="1">
    <citation type="journal article" date="2014" name="Int. J. Syst. Evol. Microbiol.">
        <title>Complete genome sequence of Corynebacterium casei LMG S-19264T (=DSM 44701T), isolated from a smear-ripened cheese.</title>
        <authorList>
            <consortium name="US DOE Joint Genome Institute (JGI-PGF)"/>
            <person name="Walter F."/>
            <person name="Albersmeier A."/>
            <person name="Kalinowski J."/>
            <person name="Ruckert C."/>
        </authorList>
    </citation>
    <scope>NUCLEOTIDE SEQUENCE</scope>
    <source>
        <strain evidence="2">CGMCC 1.12426</strain>
    </source>
</reference>